<dbReference type="Proteomes" id="UP000786811">
    <property type="component" value="Unassembled WGS sequence"/>
</dbReference>
<dbReference type="AlphaFoldDB" id="A0A8J2HTH2"/>
<reference evidence="1" key="1">
    <citation type="submission" date="2021-04" db="EMBL/GenBank/DDBJ databases">
        <authorList>
            <person name="Chebbi M.A.C M."/>
        </authorList>
    </citation>
    <scope>NUCLEOTIDE SEQUENCE</scope>
</reference>
<protein>
    <submittedName>
        <fullName evidence="1">Uncharacterized protein</fullName>
    </submittedName>
</protein>
<dbReference type="OrthoDB" id="426210at2759"/>
<organism evidence="1 2">
    <name type="scientific">Cotesia congregata</name>
    <name type="common">Parasitoid wasp</name>
    <name type="synonym">Apanteles congregatus</name>
    <dbReference type="NCBI Taxonomy" id="51543"/>
    <lineage>
        <taxon>Eukaryota</taxon>
        <taxon>Metazoa</taxon>
        <taxon>Ecdysozoa</taxon>
        <taxon>Arthropoda</taxon>
        <taxon>Hexapoda</taxon>
        <taxon>Insecta</taxon>
        <taxon>Pterygota</taxon>
        <taxon>Neoptera</taxon>
        <taxon>Endopterygota</taxon>
        <taxon>Hymenoptera</taxon>
        <taxon>Apocrita</taxon>
        <taxon>Ichneumonoidea</taxon>
        <taxon>Braconidae</taxon>
        <taxon>Microgastrinae</taxon>
        <taxon>Cotesia</taxon>
    </lineage>
</organism>
<evidence type="ECO:0000313" key="2">
    <source>
        <dbReference type="Proteomes" id="UP000786811"/>
    </source>
</evidence>
<proteinExistence type="predicted"/>
<accession>A0A8J2HTH2</accession>
<dbReference type="EMBL" id="CAJNRD030001124">
    <property type="protein sequence ID" value="CAG5108235.1"/>
    <property type="molecule type" value="Genomic_DNA"/>
</dbReference>
<name>A0A8J2HTH2_COTCN</name>
<evidence type="ECO:0000313" key="1">
    <source>
        <dbReference type="EMBL" id="CAG5108235.1"/>
    </source>
</evidence>
<gene>
    <name evidence="1" type="ORF">HICCMSTLAB_LOCUS13136</name>
</gene>
<keyword evidence="2" id="KW-1185">Reference proteome</keyword>
<sequence>MLLLGCNQMNNIFNKKGRLLDLCFSNSEVLIERTDPILEEDVYHPALSIQSIHVSCTASMKLFKEPQYSFKKANYIALNDFFLNTNWLELYNIKTVDEKLLGFYEKIKLGISEHVPVYTNNRKCKSLSIICYNNYVTRMKNLIHEDTTQFWNFVKSKRRKDLNIPSTMNWSEYTANTDDEVSNLFASYFKSIYMGTHDSSVNQVKKLPTDYDANLFQLE</sequence>
<feature type="non-terminal residue" evidence="1">
    <location>
        <position position="219"/>
    </location>
</feature>
<comment type="caution">
    <text evidence="1">The sequence shown here is derived from an EMBL/GenBank/DDBJ whole genome shotgun (WGS) entry which is preliminary data.</text>
</comment>